<dbReference type="EMBL" id="MU069567">
    <property type="protein sequence ID" value="KAF5838743.1"/>
    <property type="molecule type" value="Genomic_DNA"/>
</dbReference>
<accession>A0ABQ7GVV3</accession>
<evidence type="ECO:0000313" key="1">
    <source>
        <dbReference type="EMBL" id="KAF5838743.1"/>
    </source>
</evidence>
<reference evidence="1" key="1">
    <citation type="submission" date="2017-08" db="EMBL/GenBank/DDBJ databases">
        <authorList>
            <person name="Polle J.E."/>
            <person name="Barry K."/>
            <person name="Cushman J."/>
            <person name="Schmutz J."/>
            <person name="Tran D."/>
            <person name="Hathwaick L.T."/>
            <person name="Yim W.C."/>
            <person name="Jenkins J."/>
            <person name="Mckie-Krisberg Z.M."/>
            <person name="Prochnik S."/>
            <person name="Lindquist E."/>
            <person name="Dockter R.B."/>
            <person name="Adam C."/>
            <person name="Molina H."/>
            <person name="Bunkerborg J."/>
            <person name="Jin E."/>
            <person name="Buchheim M."/>
            <person name="Magnuson J."/>
        </authorList>
    </citation>
    <scope>NUCLEOTIDE SEQUENCE</scope>
    <source>
        <strain evidence="1">CCAP 19/18</strain>
    </source>
</reference>
<evidence type="ECO:0008006" key="3">
    <source>
        <dbReference type="Google" id="ProtNLM"/>
    </source>
</evidence>
<gene>
    <name evidence="1" type="ORF">DUNSADRAFT_2287</name>
</gene>
<dbReference type="Proteomes" id="UP000815325">
    <property type="component" value="Unassembled WGS sequence"/>
</dbReference>
<comment type="caution">
    <text evidence="1">The sequence shown here is derived from an EMBL/GenBank/DDBJ whole genome shotgun (WGS) entry which is preliminary data.</text>
</comment>
<name>A0ABQ7GVV3_DUNSA</name>
<keyword evidence="2" id="KW-1185">Reference proteome</keyword>
<sequence>MPWGDVQRHDSSTDGLPTGRCIAAQQSWLKSSCRCSPGWGGFACASPVHNISAAAAATPQGAHIPLDIPPRSWAYFMLQVPDGPNPSMLIELQQPPGAGDAWDPILVVAPAATQVLNEWVDMPVPSLQVSRAFCCKLCS</sequence>
<protein>
    <recommendedName>
        <fullName evidence="3">EGF-like domain-containing protein</fullName>
    </recommendedName>
</protein>
<proteinExistence type="predicted"/>
<organism evidence="1 2">
    <name type="scientific">Dunaliella salina</name>
    <name type="common">Green alga</name>
    <name type="synonym">Protococcus salinus</name>
    <dbReference type="NCBI Taxonomy" id="3046"/>
    <lineage>
        <taxon>Eukaryota</taxon>
        <taxon>Viridiplantae</taxon>
        <taxon>Chlorophyta</taxon>
        <taxon>core chlorophytes</taxon>
        <taxon>Chlorophyceae</taxon>
        <taxon>CS clade</taxon>
        <taxon>Chlamydomonadales</taxon>
        <taxon>Dunaliellaceae</taxon>
        <taxon>Dunaliella</taxon>
    </lineage>
</organism>
<evidence type="ECO:0000313" key="2">
    <source>
        <dbReference type="Proteomes" id="UP000815325"/>
    </source>
</evidence>